<organism evidence="2 3">
    <name type="scientific">Croceitalea rosinachiae</name>
    <dbReference type="NCBI Taxonomy" id="3075596"/>
    <lineage>
        <taxon>Bacteria</taxon>
        <taxon>Pseudomonadati</taxon>
        <taxon>Bacteroidota</taxon>
        <taxon>Flavobacteriia</taxon>
        <taxon>Flavobacteriales</taxon>
        <taxon>Flavobacteriaceae</taxon>
        <taxon>Croceitalea</taxon>
    </lineage>
</organism>
<feature type="domain" description="Lipocalin-like" evidence="1">
    <location>
        <begin position="28"/>
        <end position="118"/>
    </location>
</feature>
<sequence length="139" mass="16410">MFRFRLFFILTFFVGCSSAIQKENLNLLNGYWEIVSVEFPDGQKKNYKVNPSIDYIELNKMQGYKKKMHPKLDGTYDTSNDAESFKIIAKGNIFLISYKNDLSAWEEQLTKLEKNSFSVVNEDNITYSYRRYEPINIQE</sequence>
<dbReference type="Pfam" id="PF13648">
    <property type="entry name" value="Lipocalin_4"/>
    <property type="match status" value="1"/>
</dbReference>
<dbReference type="EMBL" id="JAVRHR010000002">
    <property type="protein sequence ID" value="MDT0606993.1"/>
    <property type="molecule type" value="Genomic_DNA"/>
</dbReference>
<keyword evidence="3" id="KW-1185">Reference proteome</keyword>
<name>A0ABU3AAS3_9FLAO</name>
<evidence type="ECO:0000259" key="1">
    <source>
        <dbReference type="Pfam" id="PF13648"/>
    </source>
</evidence>
<dbReference type="Proteomes" id="UP001255246">
    <property type="component" value="Unassembled WGS sequence"/>
</dbReference>
<dbReference type="RefSeq" id="WP_311350557.1">
    <property type="nucleotide sequence ID" value="NZ_JAVRHR010000002.1"/>
</dbReference>
<proteinExistence type="predicted"/>
<protein>
    <recommendedName>
        <fullName evidence="1">Lipocalin-like domain-containing protein</fullName>
    </recommendedName>
</protein>
<evidence type="ECO:0000313" key="3">
    <source>
        <dbReference type="Proteomes" id="UP001255246"/>
    </source>
</evidence>
<reference evidence="2 3" key="1">
    <citation type="submission" date="2023-09" db="EMBL/GenBank/DDBJ databases">
        <authorList>
            <person name="Rey-Velasco X."/>
        </authorList>
    </citation>
    <scope>NUCLEOTIDE SEQUENCE [LARGE SCALE GENOMIC DNA]</scope>
    <source>
        <strain evidence="2 3">F388</strain>
    </source>
</reference>
<accession>A0ABU3AAS3</accession>
<dbReference type="InterPro" id="IPR024311">
    <property type="entry name" value="Lipocalin-like"/>
</dbReference>
<evidence type="ECO:0000313" key="2">
    <source>
        <dbReference type="EMBL" id="MDT0606993.1"/>
    </source>
</evidence>
<comment type="caution">
    <text evidence="2">The sequence shown here is derived from an EMBL/GenBank/DDBJ whole genome shotgun (WGS) entry which is preliminary data.</text>
</comment>
<dbReference type="PROSITE" id="PS51257">
    <property type="entry name" value="PROKAR_LIPOPROTEIN"/>
    <property type="match status" value="1"/>
</dbReference>
<gene>
    <name evidence="2" type="ORF">RM706_08130</name>
</gene>